<evidence type="ECO:0000259" key="2">
    <source>
        <dbReference type="Pfam" id="PF07883"/>
    </source>
</evidence>
<protein>
    <submittedName>
        <fullName evidence="3">Cupin domain-containing protein</fullName>
    </submittedName>
</protein>
<comment type="caution">
    <text evidence="3">The sequence shown here is derived from an EMBL/GenBank/DDBJ whole genome shotgun (WGS) entry which is preliminary data.</text>
</comment>
<dbReference type="Pfam" id="PF07883">
    <property type="entry name" value="Cupin_2"/>
    <property type="match status" value="1"/>
</dbReference>
<dbReference type="InterPro" id="IPR011051">
    <property type="entry name" value="RmlC_Cupin_sf"/>
</dbReference>
<evidence type="ECO:0000313" key="3">
    <source>
        <dbReference type="EMBL" id="MBG3878789.1"/>
    </source>
</evidence>
<name>A0ABS0J8U7_9BACT</name>
<dbReference type="InterPro" id="IPR013096">
    <property type="entry name" value="Cupin_2"/>
</dbReference>
<dbReference type="CDD" id="cd02236">
    <property type="entry name" value="cupin_CV2614-like"/>
    <property type="match status" value="1"/>
</dbReference>
<evidence type="ECO:0000313" key="4">
    <source>
        <dbReference type="Proteomes" id="UP001194469"/>
    </source>
</evidence>
<feature type="region of interest" description="Disordered" evidence="1">
    <location>
        <begin position="12"/>
        <end position="36"/>
    </location>
</feature>
<dbReference type="Proteomes" id="UP001194469">
    <property type="component" value="Unassembled WGS sequence"/>
</dbReference>
<gene>
    <name evidence="3" type="ORF">FVW20_17725</name>
</gene>
<feature type="domain" description="Cupin type-2" evidence="2">
    <location>
        <begin position="68"/>
        <end position="137"/>
    </location>
</feature>
<feature type="compositionally biased region" description="Polar residues" evidence="1">
    <location>
        <begin position="15"/>
        <end position="36"/>
    </location>
</feature>
<dbReference type="InterPro" id="IPR014710">
    <property type="entry name" value="RmlC-like_jellyroll"/>
</dbReference>
<sequence length="151" mass="15668">MLCAITLSGGCAPRHTNTPAAPNSTPQSVDQTSGQAVSSVQLVQSERSWDGATLPAYPQGQPQVTILRITIPAGARLPLHHHPVINAGVLTRGQLTVTTADGKELRLAAGDPIVEVVNTPHLGFNPGNEPAEIIVFYAGQAGTPLAVKQGQ</sequence>
<accession>A0ABS0J8U7</accession>
<proteinExistence type="predicted"/>
<dbReference type="SUPFAM" id="SSF51182">
    <property type="entry name" value="RmlC-like cupins"/>
    <property type="match status" value="1"/>
</dbReference>
<evidence type="ECO:0000256" key="1">
    <source>
        <dbReference type="SAM" id="MobiDB-lite"/>
    </source>
</evidence>
<keyword evidence="4" id="KW-1185">Reference proteome</keyword>
<dbReference type="EMBL" id="VRYY01000727">
    <property type="protein sequence ID" value="MBG3878789.1"/>
    <property type="molecule type" value="Genomic_DNA"/>
</dbReference>
<dbReference type="Gene3D" id="2.60.120.10">
    <property type="entry name" value="Jelly Rolls"/>
    <property type="match status" value="1"/>
</dbReference>
<organism evidence="3 4">
    <name type="scientific">Nitratidesulfovibrio oxamicus</name>
    <dbReference type="NCBI Taxonomy" id="32016"/>
    <lineage>
        <taxon>Bacteria</taxon>
        <taxon>Pseudomonadati</taxon>
        <taxon>Thermodesulfobacteriota</taxon>
        <taxon>Desulfovibrionia</taxon>
        <taxon>Desulfovibrionales</taxon>
        <taxon>Desulfovibrionaceae</taxon>
        <taxon>Nitratidesulfovibrio</taxon>
    </lineage>
</organism>
<reference evidence="3 4" key="1">
    <citation type="submission" date="2019-08" db="EMBL/GenBank/DDBJ databases">
        <authorList>
            <person name="Luo N."/>
        </authorList>
    </citation>
    <scope>NUCLEOTIDE SEQUENCE [LARGE SCALE GENOMIC DNA]</scope>
    <source>
        <strain evidence="3 4">NCIMB 9442</strain>
    </source>
</reference>